<dbReference type="InterPro" id="IPR007110">
    <property type="entry name" value="Ig-like_dom"/>
</dbReference>
<dbReference type="InterPro" id="IPR003599">
    <property type="entry name" value="Ig_sub"/>
</dbReference>
<dbReference type="GeneID" id="20253082"/>
<feature type="domain" description="Ig-like" evidence="1">
    <location>
        <begin position="2"/>
        <end position="101"/>
    </location>
</feature>
<dbReference type="SUPFAM" id="SSF48726">
    <property type="entry name" value="Immunoglobulin"/>
    <property type="match status" value="3"/>
</dbReference>
<evidence type="ECO:0000259" key="1">
    <source>
        <dbReference type="PROSITE" id="PS50835"/>
    </source>
</evidence>
<keyword evidence="3" id="KW-1185">Reference proteome</keyword>
<accession>V4A454</accession>
<dbReference type="GO" id="GO:0008046">
    <property type="term" value="F:axon guidance receptor activity"/>
    <property type="evidence" value="ECO:0007669"/>
    <property type="project" value="TreeGrafter"/>
</dbReference>
<reference evidence="2 3" key="1">
    <citation type="journal article" date="2013" name="Nature">
        <title>Insights into bilaterian evolution from three spiralian genomes.</title>
        <authorList>
            <person name="Simakov O."/>
            <person name="Marletaz F."/>
            <person name="Cho S.J."/>
            <person name="Edsinger-Gonzales E."/>
            <person name="Havlak P."/>
            <person name="Hellsten U."/>
            <person name="Kuo D.H."/>
            <person name="Larsson T."/>
            <person name="Lv J."/>
            <person name="Arendt D."/>
            <person name="Savage R."/>
            <person name="Osoegawa K."/>
            <person name="de Jong P."/>
            <person name="Grimwood J."/>
            <person name="Chapman J.A."/>
            <person name="Shapiro H."/>
            <person name="Aerts A."/>
            <person name="Otillar R.P."/>
            <person name="Terry A.Y."/>
            <person name="Boore J.L."/>
            <person name="Grigoriev I.V."/>
            <person name="Lindberg D.R."/>
            <person name="Seaver E.C."/>
            <person name="Weisblat D.A."/>
            <person name="Putnam N.H."/>
            <person name="Rokhsar D.S."/>
        </authorList>
    </citation>
    <scope>NUCLEOTIDE SEQUENCE [LARGE SCALE GENOMIC DNA]</scope>
</reference>
<dbReference type="PANTHER" id="PTHR45080:SF33">
    <property type="entry name" value="IG-LIKE DOMAIN-CONTAINING PROTEIN"/>
    <property type="match status" value="1"/>
</dbReference>
<organism evidence="2 3">
    <name type="scientific">Lottia gigantea</name>
    <name type="common">Giant owl limpet</name>
    <dbReference type="NCBI Taxonomy" id="225164"/>
    <lineage>
        <taxon>Eukaryota</taxon>
        <taxon>Metazoa</taxon>
        <taxon>Spiralia</taxon>
        <taxon>Lophotrochozoa</taxon>
        <taxon>Mollusca</taxon>
        <taxon>Gastropoda</taxon>
        <taxon>Patellogastropoda</taxon>
        <taxon>Lottioidea</taxon>
        <taxon>Lottiidae</taxon>
        <taxon>Lottia</taxon>
    </lineage>
</organism>
<dbReference type="GO" id="GO:0030424">
    <property type="term" value="C:axon"/>
    <property type="evidence" value="ECO:0007669"/>
    <property type="project" value="TreeGrafter"/>
</dbReference>
<dbReference type="OMA" id="LSCSVQY"/>
<dbReference type="EMBL" id="KB202544">
    <property type="protein sequence ID" value="ESO89775.1"/>
    <property type="molecule type" value="Genomic_DNA"/>
</dbReference>
<feature type="domain" description="Ig-like" evidence="1">
    <location>
        <begin position="109"/>
        <end position="195"/>
    </location>
</feature>
<dbReference type="HOGENOM" id="CLU_027228_4_0_1"/>
<protein>
    <recommendedName>
        <fullName evidence="1">Ig-like domain-containing protein</fullName>
    </recommendedName>
</protein>
<dbReference type="InterPro" id="IPR036179">
    <property type="entry name" value="Ig-like_dom_sf"/>
</dbReference>
<dbReference type="KEGG" id="lgi:LOTGIDRAFT_96129"/>
<evidence type="ECO:0000313" key="3">
    <source>
        <dbReference type="Proteomes" id="UP000030746"/>
    </source>
</evidence>
<dbReference type="InterPro" id="IPR003598">
    <property type="entry name" value="Ig_sub2"/>
</dbReference>
<dbReference type="Pfam" id="PF07686">
    <property type="entry name" value="V-set"/>
    <property type="match status" value="1"/>
</dbReference>
<dbReference type="SMART" id="SM00408">
    <property type="entry name" value="IGc2"/>
    <property type="match status" value="3"/>
</dbReference>
<dbReference type="STRING" id="225164.V4A454"/>
<evidence type="ECO:0000313" key="2">
    <source>
        <dbReference type="EMBL" id="ESO89775.1"/>
    </source>
</evidence>
<gene>
    <name evidence="2" type="ORF">LOTGIDRAFT_96129</name>
</gene>
<dbReference type="GO" id="GO:0005886">
    <property type="term" value="C:plasma membrane"/>
    <property type="evidence" value="ECO:0007669"/>
    <property type="project" value="TreeGrafter"/>
</dbReference>
<dbReference type="InterPro" id="IPR050958">
    <property type="entry name" value="Cell_Adh-Cytoskel_Orgn"/>
</dbReference>
<dbReference type="PANTHER" id="PTHR45080">
    <property type="entry name" value="CONTACTIN 5"/>
    <property type="match status" value="1"/>
</dbReference>
<feature type="domain" description="Ig-like" evidence="1">
    <location>
        <begin position="200"/>
        <end position="284"/>
    </location>
</feature>
<dbReference type="InterPro" id="IPR013106">
    <property type="entry name" value="Ig_V-set"/>
</dbReference>
<name>V4A454_LOTGI</name>
<dbReference type="AlphaFoldDB" id="V4A454"/>
<dbReference type="GO" id="GO:0043025">
    <property type="term" value="C:neuronal cell body"/>
    <property type="evidence" value="ECO:0007669"/>
    <property type="project" value="TreeGrafter"/>
</dbReference>
<dbReference type="Pfam" id="PF07679">
    <property type="entry name" value="I-set"/>
    <property type="match status" value="2"/>
</dbReference>
<proteinExistence type="predicted"/>
<dbReference type="RefSeq" id="XP_009059563.1">
    <property type="nucleotide sequence ID" value="XM_009061315.1"/>
</dbReference>
<dbReference type="CTD" id="20253082"/>
<dbReference type="Gene3D" id="2.60.40.10">
    <property type="entry name" value="Immunoglobulins"/>
    <property type="match status" value="3"/>
</dbReference>
<feature type="non-terminal residue" evidence="2">
    <location>
        <position position="1"/>
    </location>
</feature>
<dbReference type="PROSITE" id="PS50835">
    <property type="entry name" value="IG_LIKE"/>
    <property type="match status" value="3"/>
</dbReference>
<sequence length="284" mass="31822">DPLINELYNQIIVEKDRDAQLRCTVQNKPTGNDVQWQAELTNSTVAISSATAVKTDPFKYSIDQPSPTSWRLRIQNAQVTDEGKYICRVQTGFLNYEKDFEYLRVIEKPQIADLQTSSDIVAKQGDDIMLRCNATGRPFPVVKWRRLAGELLPTGGQELREFNMPILQIKPENAGVYICLADNEAGHDERRIVVTVTHQPIVKAENKNVRQAVGFVKSLVCNVEANPEPYVSWSRDNVPIESTNYIEVRTIVGALNKVTSVLTIYGVATTDFGEYTCLAVNTQG</sequence>
<dbReference type="InterPro" id="IPR013783">
    <property type="entry name" value="Ig-like_fold"/>
</dbReference>
<dbReference type="CDD" id="cd00096">
    <property type="entry name" value="Ig"/>
    <property type="match status" value="1"/>
</dbReference>
<dbReference type="GO" id="GO:0007156">
    <property type="term" value="P:homophilic cell adhesion via plasma membrane adhesion molecules"/>
    <property type="evidence" value="ECO:0007669"/>
    <property type="project" value="TreeGrafter"/>
</dbReference>
<dbReference type="SMART" id="SM00409">
    <property type="entry name" value="IG"/>
    <property type="match status" value="3"/>
</dbReference>
<dbReference type="InterPro" id="IPR013098">
    <property type="entry name" value="Ig_I-set"/>
</dbReference>
<dbReference type="Proteomes" id="UP000030746">
    <property type="component" value="Unassembled WGS sequence"/>
</dbReference>
<dbReference type="OrthoDB" id="10010359at2759"/>
<feature type="non-terminal residue" evidence="2">
    <location>
        <position position="284"/>
    </location>
</feature>
<dbReference type="GO" id="GO:0050808">
    <property type="term" value="P:synapse organization"/>
    <property type="evidence" value="ECO:0007669"/>
    <property type="project" value="TreeGrafter"/>
</dbReference>